<sequence>MEKLAIVLCIILVVQYGLSFIQIKYYRKSMDSLIDDYKGKQGYHLFSGMERRKFGPGAIALIIVDESYIIQKCHVLGGVSILSKFKELPSYEGKHVGTVLDEHHMMKQALKKRKRGSAVMQALSMAAEQALVSISKKNITNVN</sequence>
<dbReference type="Proteomes" id="UP000676804">
    <property type="component" value="Unassembled WGS sequence"/>
</dbReference>
<reference evidence="2 4" key="2">
    <citation type="submission" date="2021-04" db="EMBL/GenBank/DDBJ databases">
        <title>Isolation of newly marine bacteria for enzymatic activity.</title>
        <authorList>
            <person name="Hadi W.A.M."/>
            <person name="Nair A.J.J."/>
            <person name="Edwin B.T."/>
        </authorList>
    </citation>
    <scope>NUCLEOTIDE SEQUENCE [LARGE SCALE GENOMIC DNA]</scope>
    <source>
        <strain evidence="2 4">B28A</strain>
    </source>
</reference>
<reference evidence="1 3" key="1">
    <citation type="submission" date="2015-07" db="EMBL/GenBank/DDBJ databases">
        <title>Bacillus zhangzhouensis sp. nov. and Bacillus nanhaiticus sp. nov.</title>
        <authorList>
            <person name="Liu Y."/>
            <person name="Lai Q."/>
            <person name="Shao Z."/>
        </authorList>
    </citation>
    <scope>NUCLEOTIDE SEQUENCE [LARGE SCALE GENOMIC DNA]</scope>
    <source>
        <strain evidence="1 3">NH7I_1</strain>
    </source>
</reference>
<dbReference type="InterPro" id="IPR009693">
    <property type="entry name" value="Glucitol_operon_activator"/>
</dbReference>
<proteinExistence type="predicted"/>
<comment type="caution">
    <text evidence="2">The sequence shown here is derived from an EMBL/GenBank/DDBJ whole genome shotgun (WGS) entry which is preliminary data.</text>
</comment>
<keyword evidence="3" id="KW-1185">Reference proteome</keyword>
<dbReference type="EMBL" id="JAGQFH010000026">
    <property type="protein sequence ID" value="MBR8690692.1"/>
    <property type="molecule type" value="Genomic_DNA"/>
</dbReference>
<accession>A0ABD4QJV3</accession>
<evidence type="ECO:0000313" key="1">
    <source>
        <dbReference type="EMBL" id="KPN13554.1"/>
    </source>
</evidence>
<protein>
    <submittedName>
        <fullName evidence="1 2">Transcriptional regulator</fullName>
    </submittedName>
</protein>
<dbReference type="EMBL" id="LGYN01000026">
    <property type="protein sequence ID" value="KPN13554.1"/>
    <property type="molecule type" value="Genomic_DNA"/>
</dbReference>
<dbReference type="Pfam" id="PF06923">
    <property type="entry name" value="GutM"/>
    <property type="match status" value="1"/>
</dbReference>
<dbReference type="RefSeq" id="WP_060699148.1">
    <property type="nucleotide sequence ID" value="NZ_JAGQFH010000026.1"/>
</dbReference>
<evidence type="ECO:0000313" key="4">
    <source>
        <dbReference type="Proteomes" id="UP000676804"/>
    </source>
</evidence>
<evidence type="ECO:0000313" key="2">
    <source>
        <dbReference type="EMBL" id="MBR8690692.1"/>
    </source>
</evidence>
<gene>
    <name evidence="1" type="ORF">AKG37_10470</name>
    <name evidence="2" type="ORF">KCQ59_12935</name>
</gene>
<evidence type="ECO:0000313" key="3">
    <source>
        <dbReference type="Proteomes" id="UP000050272"/>
    </source>
</evidence>
<name>A0ABD4QJV3_9BACI</name>
<dbReference type="Proteomes" id="UP000050272">
    <property type="component" value="Unassembled WGS sequence"/>
</dbReference>
<organism evidence="2 4">
    <name type="scientific">Bacillus australimaris</name>
    <dbReference type="NCBI Taxonomy" id="1326968"/>
    <lineage>
        <taxon>Bacteria</taxon>
        <taxon>Bacillati</taxon>
        <taxon>Bacillota</taxon>
        <taxon>Bacilli</taxon>
        <taxon>Bacillales</taxon>
        <taxon>Bacillaceae</taxon>
        <taxon>Bacillus</taxon>
    </lineage>
</organism>
<dbReference type="AlphaFoldDB" id="A0ABD4QJV3"/>